<name>A0ABV0T432_9TELE</name>
<accession>A0ABV0T432</accession>
<organism evidence="1 2">
    <name type="scientific">Ilyodon furcidens</name>
    <name type="common">goldbreast splitfin</name>
    <dbReference type="NCBI Taxonomy" id="33524"/>
    <lineage>
        <taxon>Eukaryota</taxon>
        <taxon>Metazoa</taxon>
        <taxon>Chordata</taxon>
        <taxon>Craniata</taxon>
        <taxon>Vertebrata</taxon>
        <taxon>Euteleostomi</taxon>
        <taxon>Actinopterygii</taxon>
        <taxon>Neopterygii</taxon>
        <taxon>Teleostei</taxon>
        <taxon>Neoteleostei</taxon>
        <taxon>Acanthomorphata</taxon>
        <taxon>Ovalentaria</taxon>
        <taxon>Atherinomorphae</taxon>
        <taxon>Cyprinodontiformes</taxon>
        <taxon>Goodeidae</taxon>
        <taxon>Ilyodon</taxon>
    </lineage>
</organism>
<reference evidence="1 2" key="1">
    <citation type="submission" date="2021-06" db="EMBL/GenBank/DDBJ databases">
        <authorList>
            <person name="Palmer J.M."/>
        </authorList>
    </citation>
    <scope>NUCLEOTIDE SEQUENCE [LARGE SCALE GENOMIC DNA]</scope>
    <source>
        <strain evidence="2">if_2019</strain>
        <tissue evidence="1">Muscle</tissue>
    </source>
</reference>
<evidence type="ECO:0000313" key="1">
    <source>
        <dbReference type="EMBL" id="MEQ2227643.1"/>
    </source>
</evidence>
<dbReference type="Proteomes" id="UP001482620">
    <property type="component" value="Unassembled WGS sequence"/>
</dbReference>
<sequence>MPGYSYSQSGNQGSCTLLCYNLVSYSLPLVSSFQEEPVLKSVVLSVVLSLVDSHSPPCFPEFPDGELTSGSPTKIFLWLLWLLLPGTAAWTLPHTNTITRLPTLQ</sequence>
<comment type="caution">
    <text evidence="1">The sequence shown here is derived from an EMBL/GenBank/DDBJ whole genome shotgun (WGS) entry which is preliminary data.</text>
</comment>
<dbReference type="EMBL" id="JAHRIQ010023188">
    <property type="protein sequence ID" value="MEQ2227643.1"/>
    <property type="molecule type" value="Genomic_DNA"/>
</dbReference>
<protein>
    <submittedName>
        <fullName evidence="1">Uncharacterized protein</fullName>
    </submittedName>
</protein>
<proteinExistence type="predicted"/>
<keyword evidence="2" id="KW-1185">Reference proteome</keyword>
<evidence type="ECO:0000313" key="2">
    <source>
        <dbReference type="Proteomes" id="UP001482620"/>
    </source>
</evidence>
<gene>
    <name evidence="1" type="ORF">ILYODFUR_000446</name>
</gene>